<dbReference type="GO" id="GO:0036064">
    <property type="term" value="C:ciliary basal body"/>
    <property type="evidence" value="ECO:0007669"/>
    <property type="project" value="TreeGrafter"/>
</dbReference>
<dbReference type="PANTHER" id="PTHR12241">
    <property type="entry name" value="TUBULIN POLYGLUTAMYLASE"/>
    <property type="match status" value="1"/>
</dbReference>
<evidence type="ECO:0000256" key="1">
    <source>
        <dbReference type="ARBA" id="ARBA00006820"/>
    </source>
</evidence>
<accession>A0A6J3DA76</accession>
<feature type="signal peptide" evidence="7">
    <location>
        <begin position="1"/>
        <end position="17"/>
    </location>
</feature>
<keyword evidence="3" id="KW-0493">Microtubule</keyword>
<keyword evidence="5" id="KW-0067">ATP-binding</keyword>
<organism evidence="8 9">
    <name type="scientific">Aythya fuligula</name>
    <name type="common">Tufted duck</name>
    <name type="synonym">Anas fuligula</name>
    <dbReference type="NCBI Taxonomy" id="219594"/>
    <lineage>
        <taxon>Eukaryota</taxon>
        <taxon>Metazoa</taxon>
        <taxon>Chordata</taxon>
        <taxon>Craniata</taxon>
        <taxon>Vertebrata</taxon>
        <taxon>Euteleostomi</taxon>
        <taxon>Archelosauria</taxon>
        <taxon>Archosauria</taxon>
        <taxon>Dinosauria</taxon>
        <taxon>Saurischia</taxon>
        <taxon>Theropoda</taxon>
        <taxon>Coelurosauria</taxon>
        <taxon>Aves</taxon>
        <taxon>Neognathae</taxon>
        <taxon>Galloanserae</taxon>
        <taxon>Anseriformes</taxon>
        <taxon>Anatidae</taxon>
        <taxon>Aythyinae</taxon>
        <taxon>Aythya</taxon>
    </lineage>
</organism>
<gene>
    <name evidence="9" type="primary">TTLL4</name>
</gene>
<feature type="compositionally biased region" description="Acidic residues" evidence="6">
    <location>
        <begin position="443"/>
        <end position="466"/>
    </location>
</feature>
<dbReference type="InParanoid" id="A0A6J3DA76"/>
<proteinExistence type="inferred from homology"/>
<protein>
    <submittedName>
        <fullName evidence="9">Tubulin polyglutamylase TTLL4</fullName>
    </submittedName>
</protein>
<feature type="chain" id="PRO_5026969371" evidence="7">
    <location>
        <begin position="18"/>
        <end position="1085"/>
    </location>
</feature>
<dbReference type="PANTHER" id="PTHR12241:SF162">
    <property type="entry name" value="TUBULIN MONOGLUTAMYLASE TTLL4"/>
    <property type="match status" value="1"/>
</dbReference>
<feature type="region of interest" description="Disordered" evidence="6">
    <location>
        <begin position="372"/>
        <end position="398"/>
    </location>
</feature>
<dbReference type="GeneID" id="116490904"/>
<keyword evidence="8" id="KW-1185">Reference proteome</keyword>
<reference evidence="9" key="1">
    <citation type="submission" date="2025-08" db="UniProtKB">
        <authorList>
            <consortium name="RefSeq"/>
        </authorList>
    </citation>
    <scope>IDENTIFICATION</scope>
    <source>
        <tissue evidence="9">Lung</tissue>
    </source>
</reference>
<dbReference type="SUPFAM" id="SSF56059">
    <property type="entry name" value="Glutathione synthetase ATP-binding domain-like"/>
    <property type="match status" value="1"/>
</dbReference>
<comment type="similarity">
    <text evidence="1">Belongs to the tubulin--tyrosine ligase family.</text>
</comment>
<evidence type="ECO:0000256" key="4">
    <source>
        <dbReference type="ARBA" id="ARBA00022741"/>
    </source>
</evidence>
<dbReference type="PROSITE" id="PS51221">
    <property type="entry name" value="TTL"/>
    <property type="match status" value="1"/>
</dbReference>
<evidence type="ECO:0000256" key="3">
    <source>
        <dbReference type="ARBA" id="ARBA00022701"/>
    </source>
</evidence>
<dbReference type="GO" id="GO:0070740">
    <property type="term" value="F:tubulin-glutamic acid ligase activity"/>
    <property type="evidence" value="ECO:0007669"/>
    <property type="project" value="TreeGrafter"/>
</dbReference>
<dbReference type="FunFam" id="3.30.470.20:FF:000009">
    <property type="entry name" value="tubulin polyglutamylase TTLL5 isoform X1"/>
    <property type="match status" value="1"/>
</dbReference>
<dbReference type="KEGG" id="aful:116490904"/>
<evidence type="ECO:0000313" key="9">
    <source>
        <dbReference type="RefSeq" id="XP_032046418.1"/>
    </source>
</evidence>
<evidence type="ECO:0000313" key="8">
    <source>
        <dbReference type="Proteomes" id="UP000504639"/>
    </source>
</evidence>
<evidence type="ECO:0000256" key="7">
    <source>
        <dbReference type="SAM" id="SignalP"/>
    </source>
</evidence>
<dbReference type="Pfam" id="PF03133">
    <property type="entry name" value="TTL"/>
    <property type="match status" value="1"/>
</dbReference>
<keyword evidence="4" id="KW-0547">Nucleotide-binding</keyword>
<evidence type="ECO:0000256" key="6">
    <source>
        <dbReference type="SAM" id="MobiDB-lite"/>
    </source>
</evidence>
<keyword evidence="2" id="KW-0436">Ligase</keyword>
<dbReference type="Gene3D" id="3.30.470.20">
    <property type="entry name" value="ATP-grasp fold, B domain"/>
    <property type="match status" value="1"/>
</dbReference>
<feature type="region of interest" description="Disordered" evidence="6">
    <location>
        <begin position="436"/>
        <end position="482"/>
    </location>
</feature>
<dbReference type="AlphaFoldDB" id="A0A6J3DA76"/>
<evidence type="ECO:0000256" key="2">
    <source>
        <dbReference type="ARBA" id="ARBA00022598"/>
    </source>
</evidence>
<sequence length="1085" mass="120461">MTAWLSPHVLWLSMASAGPQPSNLGPKQKSFGPAAEHTQPQQAWRSAPQQAKPIWALEGQHGSVCQERSPPPSGVPLQQSSSPYPPSPCPTHPAERSQPCPELCGSALLHRRSCLRAKPGLESSRFPFQSPRDSGSATARAMSSVLMEPCLLPALPEEHRSSGVKGSALSSARQVAGSYRPVLNNNSFLRPLSTQVPPLQPPEIKKLKNAPAFPAVSWPCSRDDGACSPSTPVAQSSEQEQSCVPSLSLTLRRERCSWPLGDTERRARGFGEKEPELSPRRAAQRLAGQTATSCSFGRDVRSPGRTMAGGVPLGSGWGHHMAAQLAPKETIAPLNLEPGSSRRLAGSLGLTGSEGAAACTKRIGLHLLASRAASPERGSDCRPLGGRERAAEPQHPAAISQVAAQMSAVTLGKEEKRPQAVLPGKPDVAAGEALLEPSHPQDDVEEELPDGLDESCGTDEEEDSDSDASSVAGMPSRGSGALPSRKCIECLAQPTEDQEKVLKPALVCSLFPNVPPTIYFSTRDERVEKLPWEQRKLLRWKMCTVTPNIVKQTIGRSHFRVSKKSNDWLGCWGHHMKSPGFRAIREHQKLNHFPGSFQIGRKDRLWRNLLKMQTRCGKKEFNFFPQSFILPQDIKLLRKAWEEGASQQKWIVKPPASARGIGIQVIHKWSQLPKRRPLLVQRYLHKPYLIGGRKFDLRIYVYVTCYDPLRVYLFKDGLVRFASCKYSSSMKSLSNKFVHLTNYSVNKKNTEYKSNSDETACQGHKWALKALWSYLTQKGVNSEAIWEKIKDIVIKTIIASEPYVNSLVKMYVRRPYCCHELFGFDIMLDENLKPWILEVNISPSLHSNSPLDVSIKGQMIRDLLNLAGFVLPSTDSVASRPQTRSDSTCSLGSALKEKPRPASEHFTAEKMKKAYYLTQKVPDQDFYSSVLDILTPDDVRVLVETEDEYSRRGQFERVFPTHISMRYLRFFEQPRYFNILVTQWELKYYSNKHKGLELLKNWCVKGYHTGAGTDLAQMWSFPKSFLLQKSGVQSNGFSKLELGGLGKLLPPADEDLRRCLEPSPAPTLPLSKHAAAAEQKPAACL</sequence>
<dbReference type="RefSeq" id="XP_032046418.1">
    <property type="nucleotide sequence ID" value="XM_032190527.1"/>
</dbReference>
<dbReference type="GO" id="GO:0015631">
    <property type="term" value="F:tubulin binding"/>
    <property type="evidence" value="ECO:0007669"/>
    <property type="project" value="TreeGrafter"/>
</dbReference>
<dbReference type="Proteomes" id="UP000504639">
    <property type="component" value="Chromosome 6"/>
</dbReference>
<feature type="compositionally biased region" description="Basic and acidic residues" evidence="6">
    <location>
        <begin position="377"/>
        <end position="392"/>
    </location>
</feature>
<dbReference type="CTD" id="9654"/>
<dbReference type="GO" id="GO:0005874">
    <property type="term" value="C:microtubule"/>
    <property type="evidence" value="ECO:0007669"/>
    <property type="project" value="UniProtKB-KW"/>
</dbReference>
<keyword evidence="7" id="KW-0732">Signal</keyword>
<dbReference type="GO" id="GO:0005524">
    <property type="term" value="F:ATP binding"/>
    <property type="evidence" value="ECO:0007669"/>
    <property type="project" value="UniProtKB-KW"/>
</dbReference>
<dbReference type="GO" id="GO:0000226">
    <property type="term" value="P:microtubule cytoskeleton organization"/>
    <property type="evidence" value="ECO:0007669"/>
    <property type="project" value="TreeGrafter"/>
</dbReference>
<name>A0A6J3DA76_AYTFU</name>
<evidence type="ECO:0000256" key="5">
    <source>
        <dbReference type="ARBA" id="ARBA00022840"/>
    </source>
</evidence>
<dbReference type="InterPro" id="IPR004344">
    <property type="entry name" value="TTL/TTLL_fam"/>
</dbReference>
<feature type="compositionally biased region" description="Polar residues" evidence="6">
    <location>
        <begin position="38"/>
        <end position="49"/>
    </location>
</feature>
<feature type="region of interest" description="Disordered" evidence="6">
    <location>
        <begin position="15"/>
        <end position="97"/>
    </location>
</feature>